<reference evidence="10 11" key="1">
    <citation type="submission" date="2020-03" db="EMBL/GenBank/DDBJ databases">
        <title>Hydrogenophaga sp. nov. isolated from cyanobacterial mat.</title>
        <authorList>
            <person name="Thorat V."/>
            <person name="Kirdat K."/>
            <person name="Tiwarekar B."/>
            <person name="Costa E.D."/>
            <person name="Yadav A."/>
        </authorList>
    </citation>
    <scope>NUCLEOTIDE SEQUENCE [LARGE SCALE GENOMIC DNA]</scope>
    <source>
        <strain evidence="10 11">BA0156</strain>
    </source>
</reference>
<dbReference type="SUPFAM" id="SSF57652">
    <property type="entry name" value="HIPIP (high potential iron protein)"/>
    <property type="match status" value="1"/>
</dbReference>
<dbReference type="PROSITE" id="PS51373">
    <property type="entry name" value="HIPIP"/>
    <property type="match status" value="1"/>
</dbReference>
<dbReference type="Pfam" id="PF01355">
    <property type="entry name" value="HIPIP"/>
    <property type="match status" value="1"/>
</dbReference>
<dbReference type="Gene3D" id="4.10.490.10">
    <property type="entry name" value="High potential iron-sulphur protein"/>
    <property type="match status" value="1"/>
</dbReference>
<feature type="signal peptide" evidence="8">
    <location>
        <begin position="1"/>
        <end position="30"/>
    </location>
</feature>
<keyword evidence="6 7" id="KW-0411">Iron-sulfur</keyword>
<dbReference type="Proteomes" id="UP000503162">
    <property type="component" value="Chromosome"/>
</dbReference>
<comment type="similarity">
    <text evidence="7">Belongs to the high-potential iron-sulfur protein (HiPIP) family.</text>
</comment>
<dbReference type="RefSeq" id="WP_166230734.1">
    <property type="nucleotide sequence ID" value="NZ_CP049989.1"/>
</dbReference>
<gene>
    <name evidence="10" type="ORF">G9Q37_21645</name>
</gene>
<keyword evidence="4 7" id="KW-0249">Electron transport</keyword>
<evidence type="ECO:0000259" key="9">
    <source>
        <dbReference type="PROSITE" id="PS51373"/>
    </source>
</evidence>
<dbReference type="InterPro" id="IPR000170">
    <property type="entry name" value="High_potential_FeS_prot"/>
</dbReference>
<proteinExistence type="inferred from homology"/>
<dbReference type="InterPro" id="IPR006311">
    <property type="entry name" value="TAT_signal"/>
</dbReference>
<evidence type="ECO:0000256" key="8">
    <source>
        <dbReference type="SAM" id="SignalP"/>
    </source>
</evidence>
<evidence type="ECO:0000313" key="10">
    <source>
        <dbReference type="EMBL" id="QIM54584.1"/>
    </source>
</evidence>
<evidence type="ECO:0000256" key="1">
    <source>
        <dbReference type="ARBA" id="ARBA00022448"/>
    </source>
</evidence>
<dbReference type="AlphaFoldDB" id="A0A6G8IN19"/>
<dbReference type="PROSITE" id="PS51318">
    <property type="entry name" value="TAT"/>
    <property type="match status" value="1"/>
</dbReference>
<sequence length="105" mass="10863">MSTPRRRTFMIQVATGSAALALARVAQAQAAPMVAETDAQAQALGYAADTTKVSKAKFPKHENSQQCSGCQLYTGKAGDAGGPCALFPGKSVSAKGWCSAWVKKA</sequence>
<evidence type="ECO:0000256" key="6">
    <source>
        <dbReference type="ARBA" id="ARBA00023014"/>
    </source>
</evidence>
<name>A0A6G8IN19_9BURK</name>
<protein>
    <recommendedName>
        <fullName evidence="7">High-potential iron-sulfur protein</fullName>
        <shortName evidence="7">HiPIP</shortName>
    </recommendedName>
</protein>
<organism evidence="10 11">
    <name type="scientific">Hydrogenophaga crocea</name>
    <dbReference type="NCBI Taxonomy" id="2716225"/>
    <lineage>
        <taxon>Bacteria</taxon>
        <taxon>Pseudomonadati</taxon>
        <taxon>Pseudomonadota</taxon>
        <taxon>Betaproteobacteria</taxon>
        <taxon>Burkholderiales</taxon>
        <taxon>Comamonadaceae</taxon>
        <taxon>Hydrogenophaga</taxon>
    </lineage>
</organism>
<comment type="function">
    <text evidence="7">Specific class of high-redox-potential 4Fe-4S ferredoxins. Functions in anaerobic electron transport in most purple and in some other photosynthetic bacteria and in at least one genus (Paracoccus) of halophilic, denitrifying bacteria.</text>
</comment>
<keyword evidence="5 7" id="KW-0408">Iron</keyword>
<keyword evidence="3 7" id="KW-0479">Metal-binding</keyword>
<dbReference type="GO" id="GO:0009055">
    <property type="term" value="F:electron transfer activity"/>
    <property type="evidence" value="ECO:0007669"/>
    <property type="project" value="InterPro"/>
</dbReference>
<feature type="chain" id="PRO_5026143149" description="High-potential iron-sulfur protein" evidence="8">
    <location>
        <begin position="31"/>
        <end position="105"/>
    </location>
</feature>
<accession>A0A6G8IN19</accession>
<evidence type="ECO:0000256" key="3">
    <source>
        <dbReference type="ARBA" id="ARBA00022723"/>
    </source>
</evidence>
<dbReference type="EMBL" id="CP049989">
    <property type="protein sequence ID" value="QIM54584.1"/>
    <property type="molecule type" value="Genomic_DNA"/>
</dbReference>
<evidence type="ECO:0000256" key="4">
    <source>
        <dbReference type="ARBA" id="ARBA00022982"/>
    </source>
</evidence>
<dbReference type="GO" id="GO:0051539">
    <property type="term" value="F:4 iron, 4 sulfur cluster binding"/>
    <property type="evidence" value="ECO:0007669"/>
    <property type="project" value="UniProtKB-KW"/>
</dbReference>
<keyword evidence="2 7" id="KW-0004">4Fe-4S</keyword>
<evidence type="ECO:0000256" key="5">
    <source>
        <dbReference type="ARBA" id="ARBA00023004"/>
    </source>
</evidence>
<comment type="subunit">
    <text evidence="7">Homodimer.</text>
</comment>
<dbReference type="KEGG" id="hcz:G9Q37_21645"/>
<keyword evidence="11" id="KW-1185">Reference proteome</keyword>
<keyword evidence="8" id="KW-0732">Signal</keyword>
<feature type="domain" description="High potential iron-sulfur proteins family profile" evidence="9">
    <location>
        <begin position="28"/>
        <end position="105"/>
    </location>
</feature>
<evidence type="ECO:0000256" key="2">
    <source>
        <dbReference type="ARBA" id="ARBA00022485"/>
    </source>
</evidence>
<evidence type="ECO:0000256" key="7">
    <source>
        <dbReference type="RuleBase" id="RU000620"/>
    </source>
</evidence>
<dbReference type="InterPro" id="IPR036369">
    <property type="entry name" value="HIPIP_sf"/>
</dbReference>
<keyword evidence="1 7" id="KW-0813">Transport</keyword>
<dbReference type="GO" id="GO:0019646">
    <property type="term" value="P:aerobic electron transport chain"/>
    <property type="evidence" value="ECO:0007669"/>
    <property type="project" value="InterPro"/>
</dbReference>
<dbReference type="GO" id="GO:0046872">
    <property type="term" value="F:metal ion binding"/>
    <property type="evidence" value="ECO:0007669"/>
    <property type="project" value="UniProtKB-KW"/>
</dbReference>
<evidence type="ECO:0000313" key="11">
    <source>
        <dbReference type="Proteomes" id="UP000503162"/>
    </source>
</evidence>